<dbReference type="PROSITE" id="PS51968">
    <property type="entry name" value="GRH_CP2_DB"/>
    <property type="match status" value="1"/>
</dbReference>
<proteinExistence type="predicted"/>
<evidence type="ECO:0000259" key="7">
    <source>
        <dbReference type="PROSITE" id="PS51968"/>
    </source>
</evidence>
<evidence type="ECO:0000256" key="2">
    <source>
        <dbReference type="ARBA" id="ARBA00023015"/>
    </source>
</evidence>
<keyword evidence="5" id="KW-0539">Nucleus</keyword>
<feature type="domain" description="Grh/CP2 DB" evidence="7">
    <location>
        <begin position="48"/>
        <end position="274"/>
    </location>
</feature>
<reference evidence="8 9" key="1">
    <citation type="submission" date="2016-07" db="EMBL/GenBank/DDBJ databases">
        <title>Pervasive Adenine N6-methylation of Active Genes in Fungi.</title>
        <authorList>
            <consortium name="DOE Joint Genome Institute"/>
            <person name="Mondo S.J."/>
            <person name="Dannebaum R.O."/>
            <person name="Kuo R.C."/>
            <person name="Labutti K."/>
            <person name="Haridas S."/>
            <person name="Kuo A."/>
            <person name="Salamov A."/>
            <person name="Ahrendt S.R."/>
            <person name="Lipzen A."/>
            <person name="Sullivan W."/>
            <person name="Andreopoulos W.B."/>
            <person name="Clum A."/>
            <person name="Lindquist E."/>
            <person name="Daum C."/>
            <person name="Ramamoorthy G.K."/>
            <person name="Gryganskyi A."/>
            <person name="Culley D."/>
            <person name="Magnuson J.K."/>
            <person name="James T.Y."/>
            <person name="O'Malley M.A."/>
            <person name="Stajich J.E."/>
            <person name="Spatafora J.W."/>
            <person name="Visel A."/>
            <person name="Grigoriev I.V."/>
        </authorList>
    </citation>
    <scope>NUCLEOTIDE SEQUENCE [LARGE SCALE GENOMIC DNA]</scope>
    <source>
        <strain evidence="8 9">NRRL 2496</strain>
    </source>
</reference>
<evidence type="ECO:0000256" key="4">
    <source>
        <dbReference type="ARBA" id="ARBA00023163"/>
    </source>
</evidence>
<feature type="region of interest" description="Disordered" evidence="6">
    <location>
        <begin position="268"/>
        <end position="301"/>
    </location>
</feature>
<organism evidence="8 9">
    <name type="scientific">Syncephalastrum racemosum</name>
    <name type="common">Filamentous fungus</name>
    <dbReference type="NCBI Taxonomy" id="13706"/>
    <lineage>
        <taxon>Eukaryota</taxon>
        <taxon>Fungi</taxon>
        <taxon>Fungi incertae sedis</taxon>
        <taxon>Mucoromycota</taxon>
        <taxon>Mucoromycotina</taxon>
        <taxon>Mucoromycetes</taxon>
        <taxon>Mucorales</taxon>
        <taxon>Syncephalastraceae</taxon>
        <taxon>Syncephalastrum</taxon>
    </lineage>
</organism>
<dbReference type="EMBL" id="MCGN01000001">
    <property type="protein sequence ID" value="ORZ03252.1"/>
    <property type="molecule type" value="Genomic_DNA"/>
</dbReference>
<sequence>MANVHDVPCLQQQTPICSSQAINYSTLNYSTDGLAPAKTPARLPPSTAISLRHKVILEAPPAVPQRSEEFPLTYLNKGQYYAIHLRDLYAADTMMSTTVTIMFHEESHRKTASNYWKFWESQQMMSNTARAIDIDDFQCDSVSNIRCPYFDRVSFDWHGKEGATIHVRFNCLSTDFSRIKGVKGIPLRLLVTTQDTGDASVESTFCKIKLFRDKGAERKNKDDARHLERQLERMKGQAKRQPWLSSPVSTGLKSQSVTVFSEIPENFTPSPRFSSAKDTTDYRSTDCTAPAPVSSDSMPLRSLIMSRTPSPTATSFKSSAQPTINSPLRLPSLYSPPATFCASPSAPFSASPSTHPVSSSEYTSQRTKRRSSASSSTVSNRSVIYQDDMSPLSASSSCSSSVLHIIGIDPTYVAKKRQRMPELCLFVRFPAADYHCAIYLEKLTKEDLVSKLTERLNLLVSIKDVVRCIRRRKSDGTFMQLTVRVDDDMIAKIPDEEDMEVQVQSSADGTAILLLRY</sequence>
<dbReference type="InParanoid" id="A0A1X2HUH0"/>
<comment type="caution">
    <text evidence="8">The sequence shown here is derived from an EMBL/GenBank/DDBJ whole genome shotgun (WGS) entry which is preliminary data.</text>
</comment>
<dbReference type="PANTHER" id="PTHR11037">
    <property type="entry name" value="TRANSCRIPTION FACTOR CP2"/>
    <property type="match status" value="1"/>
</dbReference>
<accession>A0A1X2HUH0</accession>
<keyword evidence="4" id="KW-0804">Transcription</keyword>
<evidence type="ECO:0000256" key="1">
    <source>
        <dbReference type="ARBA" id="ARBA00004123"/>
    </source>
</evidence>
<evidence type="ECO:0000313" key="8">
    <source>
        <dbReference type="EMBL" id="ORZ03252.1"/>
    </source>
</evidence>
<dbReference type="Pfam" id="PF25416">
    <property type="entry name" value="GRHL1_C"/>
    <property type="match status" value="1"/>
</dbReference>
<name>A0A1X2HUH0_SYNRA</name>
<dbReference type="GO" id="GO:0005634">
    <property type="term" value="C:nucleus"/>
    <property type="evidence" value="ECO:0007669"/>
    <property type="project" value="UniProtKB-SubCell"/>
</dbReference>
<keyword evidence="3" id="KW-0238">DNA-binding</keyword>
<gene>
    <name evidence="8" type="ORF">BCR43DRAFT_482999</name>
</gene>
<dbReference type="InterPro" id="IPR057520">
    <property type="entry name" value="GRHL1/CP2_C"/>
</dbReference>
<dbReference type="InterPro" id="IPR040167">
    <property type="entry name" value="TF_CP2-like"/>
</dbReference>
<dbReference type="OrthoDB" id="7680836at2759"/>
<dbReference type="OMA" id="TEAEICY"/>
<dbReference type="GO" id="GO:0001228">
    <property type="term" value="F:DNA-binding transcription activator activity, RNA polymerase II-specific"/>
    <property type="evidence" value="ECO:0007669"/>
    <property type="project" value="TreeGrafter"/>
</dbReference>
<dbReference type="AlphaFoldDB" id="A0A1X2HUH0"/>
<comment type="subcellular location">
    <subcellularLocation>
        <location evidence="1">Nucleus</location>
    </subcellularLocation>
</comment>
<feature type="compositionally biased region" description="Polar residues" evidence="6">
    <location>
        <begin position="268"/>
        <end position="277"/>
    </location>
</feature>
<feature type="compositionally biased region" description="Low complexity" evidence="6">
    <location>
        <begin position="348"/>
        <end position="365"/>
    </location>
</feature>
<dbReference type="GO" id="GO:0000978">
    <property type="term" value="F:RNA polymerase II cis-regulatory region sequence-specific DNA binding"/>
    <property type="evidence" value="ECO:0007669"/>
    <property type="project" value="TreeGrafter"/>
</dbReference>
<protein>
    <submittedName>
        <fullName evidence="8">CP2 transcription factor-domain-containing protein</fullName>
    </submittedName>
</protein>
<evidence type="ECO:0000256" key="6">
    <source>
        <dbReference type="SAM" id="MobiDB-lite"/>
    </source>
</evidence>
<dbReference type="Pfam" id="PF04516">
    <property type="entry name" value="CP2"/>
    <property type="match status" value="1"/>
</dbReference>
<dbReference type="InterPro" id="IPR007604">
    <property type="entry name" value="CP2"/>
</dbReference>
<keyword evidence="9" id="KW-1185">Reference proteome</keyword>
<evidence type="ECO:0000313" key="9">
    <source>
        <dbReference type="Proteomes" id="UP000242180"/>
    </source>
</evidence>
<feature type="region of interest" description="Disordered" evidence="6">
    <location>
        <begin position="348"/>
        <end position="380"/>
    </location>
</feature>
<dbReference type="STRING" id="13706.A0A1X2HUH0"/>
<evidence type="ECO:0000256" key="3">
    <source>
        <dbReference type="ARBA" id="ARBA00023125"/>
    </source>
</evidence>
<dbReference type="Proteomes" id="UP000242180">
    <property type="component" value="Unassembled WGS sequence"/>
</dbReference>
<keyword evidence="2" id="KW-0805">Transcription regulation</keyword>
<evidence type="ECO:0000256" key="5">
    <source>
        <dbReference type="ARBA" id="ARBA00023242"/>
    </source>
</evidence>
<dbReference type="PANTHER" id="PTHR11037:SF20">
    <property type="entry name" value="PROTEIN GRAINYHEAD"/>
    <property type="match status" value="1"/>
</dbReference>